<dbReference type="OrthoDB" id="2151161at2759"/>
<dbReference type="STRING" id="1198029.A0A1U7LUX7"/>
<comment type="similarity">
    <text evidence="3 8">Belongs to the TVP23 family.</text>
</comment>
<proteinExistence type="inferred from homology"/>
<organism evidence="9 10">
    <name type="scientific">Neolecta irregularis (strain DAH-3)</name>
    <dbReference type="NCBI Taxonomy" id="1198029"/>
    <lineage>
        <taxon>Eukaryota</taxon>
        <taxon>Fungi</taxon>
        <taxon>Dikarya</taxon>
        <taxon>Ascomycota</taxon>
        <taxon>Taphrinomycotina</taxon>
        <taxon>Neolectales</taxon>
        <taxon>Neolectaceae</taxon>
        <taxon>Neolecta</taxon>
    </lineage>
</organism>
<evidence type="ECO:0000313" key="10">
    <source>
        <dbReference type="Proteomes" id="UP000186594"/>
    </source>
</evidence>
<keyword evidence="6 8" id="KW-1133">Transmembrane helix</keyword>
<dbReference type="AlphaFoldDB" id="A0A1U7LUX7"/>
<dbReference type="PANTHER" id="PTHR13019:SF7">
    <property type="entry name" value="GOLGI APPARATUS MEMBRANE PROTEIN TVP23"/>
    <property type="match status" value="1"/>
</dbReference>
<keyword evidence="10" id="KW-1185">Reference proteome</keyword>
<gene>
    <name evidence="9" type="ORF">NEOLI_002322</name>
</gene>
<keyword evidence="5 8" id="KW-0812">Transmembrane</keyword>
<feature type="transmembrane region" description="Helical" evidence="8">
    <location>
        <begin position="44"/>
        <end position="64"/>
    </location>
</feature>
<evidence type="ECO:0000256" key="5">
    <source>
        <dbReference type="ARBA" id="ARBA00022692"/>
    </source>
</evidence>
<dbReference type="EMBL" id="LXFE01000176">
    <property type="protein sequence ID" value="OLL26485.1"/>
    <property type="molecule type" value="Genomic_DNA"/>
</dbReference>
<protein>
    <recommendedName>
        <fullName evidence="4 8">Golgi apparatus membrane protein TVP23</fullName>
    </recommendedName>
</protein>
<evidence type="ECO:0000256" key="3">
    <source>
        <dbReference type="ARBA" id="ARBA00005467"/>
    </source>
</evidence>
<evidence type="ECO:0000256" key="2">
    <source>
        <dbReference type="ARBA" id="ARBA00004653"/>
    </source>
</evidence>
<sequence>MTDRSNILTVDQDLPPPVTARSPNTQNPSQATKQSIFQLSSHPIALFFFLAFRSAALTIYLLGLLFTSNFIFVFVIIVLLLAFDFWTVKNVSGRLLVGLRWWNETESNGESVWVFESADPQKRINPTDSRLFWIVLYIVPVIWLVFALVAMIKFEFIWLTLVVIALTLNMANVVAFTRCDRDTKQKWATGFAASVFSRSGGLTGKVFGGLAGRLFG</sequence>
<feature type="transmembrane region" description="Helical" evidence="8">
    <location>
        <begin position="156"/>
        <end position="176"/>
    </location>
</feature>
<evidence type="ECO:0000256" key="6">
    <source>
        <dbReference type="ARBA" id="ARBA00022989"/>
    </source>
</evidence>
<comment type="subcellular location">
    <subcellularLocation>
        <location evidence="2 8">Golgi apparatus membrane</location>
        <topology evidence="2 8">Multi-pass membrane protein</topology>
    </subcellularLocation>
</comment>
<dbReference type="GO" id="GO:0016192">
    <property type="term" value="P:vesicle-mediated transport"/>
    <property type="evidence" value="ECO:0007669"/>
    <property type="project" value="EnsemblFungi"/>
</dbReference>
<name>A0A1U7LUX7_NEOID</name>
<feature type="transmembrane region" description="Helical" evidence="8">
    <location>
        <begin position="131"/>
        <end position="150"/>
    </location>
</feature>
<dbReference type="PANTHER" id="PTHR13019">
    <property type="entry name" value="GOLGI APPARATUS MEMBRANE PROTEIN TVP23"/>
    <property type="match status" value="1"/>
</dbReference>
<evidence type="ECO:0000256" key="7">
    <source>
        <dbReference type="ARBA" id="ARBA00023136"/>
    </source>
</evidence>
<dbReference type="GO" id="GO:0009306">
    <property type="term" value="P:protein secretion"/>
    <property type="evidence" value="ECO:0007669"/>
    <property type="project" value="TreeGrafter"/>
</dbReference>
<dbReference type="Pfam" id="PF05832">
    <property type="entry name" value="DUF846"/>
    <property type="match status" value="1"/>
</dbReference>
<comment type="function">
    <text evidence="1 8">Golgi membrane protein involved in vesicular trafficking.</text>
</comment>
<dbReference type="InterPro" id="IPR008564">
    <property type="entry name" value="TVP23-like"/>
</dbReference>
<accession>A0A1U7LUX7</accession>
<evidence type="ECO:0000256" key="4">
    <source>
        <dbReference type="ARBA" id="ARBA00013603"/>
    </source>
</evidence>
<comment type="caution">
    <text evidence="9">The sequence shown here is derived from an EMBL/GenBank/DDBJ whole genome shotgun (WGS) entry which is preliminary data.</text>
</comment>
<reference evidence="9 10" key="1">
    <citation type="submission" date="2016-04" db="EMBL/GenBank/DDBJ databases">
        <title>Evolutionary innovation and constraint leading to complex multicellularity in the Ascomycota.</title>
        <authorList>
            <person name="Cisse O."/>
            <person name="Nguyen A."/>
            <person name="Hewitt D.A."/>
            <person name="Jedd G."/>
            <person name="Stajich J.E."/>
        </authorList>
    </citation>
    <scope>NUCLEOTIDE SEQUENCE [LARGE SCALE GENOMIC DNA]</scope>
    <source>
        <strain evidence="9 10">DAH-3</strain>
    </source>
</reference>
<evidence type="ECO:0000313" key="9">
    <source>
        <dbReference type="EMBL" id="OLL26485.1"/>
    </source>
</evidence>
<dbReference type="GO" id="GO:0000139">
    <property type="term" value="C:Golgi membrane"/>
    <property type="evidence" value="ECO:0007669"/>
    <property type="project" value="UniProtKB-SubCell"/>
</dbReference>
<dbReference type="Proteomes" id="UP000186594">
    <property type="component" value="Unassembled WGS sequence"/>
</dbReference>
<evidence type="ECO:0000256" key="8">
    <source>
        <dbReference type="RuleBase" id="RU361206"/>
    </source>
</evidence>
<keyword evidence="8" id="KW-0333">Golgi apparatus</keyword>
<dbReference type="OMA" id="KMIWWID"/>
<evidence type="ECO:0000256" key="1">
    <source>
        <dbReference type="ARBA" id="ARBA00003246"/>
    </source>
</evidence>
<keyword evidence="7 8" id="KW-0472">Membrane</keyword>
<feature type="transmembrane region" description="Helical" evidence="8">
    <location>
        <begin position="70"/>
        <end position="88"/>
    </location>
</feature>